<evidence type="ECO:0000256" key="3">
    <source>
        <dbReference type="ARBA" id="ARBA00038054"/>
    </source>
</evidence>
<comment type="caution">
    <text evidence="5">The sequence shown here is derived from an EMBL/GenBank/DDBJ whole genome shotgun (WGS) entry which is preliminary data.</text>
</comment>
<evidence type="ECO:0000256" key="1">
    <source>
        <dbReference type="ARBA" id="ARBA00001917"/>
    </source>
</evidence>
<dbReference type="SUPFAM" id="SSF50475">
    <property type="entry name" value="FMN-binding split barrel"/>
    <property type="match status" value="1"/>
</dbReference>
<dbReference type="AlphaFoldDB" id="A0A9W8XIA8"/>
<dbReference type="RefSeq" id="XP_056069798.1">
    <property type="nucleotide sequence ID" value="XM_056215551.1"/>
</dbReference>
<dbReference type="Proteomes" id="UP001140513">
    <property type="component" value="Unassembled WGS sequence"/>
</dbReference>
<dbReference type="OrthoDB" id="10250990at2759"/>
<name>A0A9W8XIA8_9PLEO</name>
<evidence type="ECO:0000259" key="4">
    <source>
        <dbReference type="Pfam" id="PF01613"/>
    </source>
</evidence>
<dbReference type="InterPro" id="IPR012349">
    <property type="entry name" value="Split_barrel_FMN-bd"/>
</dbReference>
<dbReference type="InterPro" id="IPR002563">
    <property type="entry name" value="Flavin_Rdtase-like_dom"/>
</dbReference>
<dbReference type="EMBL" id="JAPEUX010000005">
    <property type="protein sequence ID" value="KAJ4351442.1"/>
    <property type="molecule type" value="Genomic_DNA"/>
</dbReference>
<keyword evidence="2" id="KW-0285">Flavoprotein</keyword>
<dbReference type="GeneID" id="80910314"/>
<reference evidence="5" key="1">
    <citation type="submission" date="2022-10" db="EMBL/GenBank/DDBJ databases">
        <title>Tapping the CABI collections for fungal endophytes: first genome assemblies for Collariella, Neodidymelliopsis, Ascochyta clinopodiicola, Didymella pomorum, Didymosphaeria variabile, Neocosmospora piperis and Neocucurbitaria cava.</title>
        <authorList>
            <person name="Hill R."/>
        </authorList>
    </citation>
    <scope>NUCLEOTIDE SEQUENCE</scope>
    <source>
        <strain evidence="5">IMI 356815</strain>
    </source>
</reference>
<dbReference type="Pfam" id="PF01613">
    <property type="entry name" value="Flavin_Reduct"/>
    <property type="match status" value="1"/>
</dbReference>
<feature type="domain" description="Flavin reductase like" evidence="4">
    <location>
        <begin position="62"/>
        <end position="217"/>
    </location>
</feature>
<accession>A0A9W8XIA8</accession>
<gene>
    <name evidence="5" type="ORF">N0V89_006784</name>
</gene>
<evidence type="ECO:0000256" key="2">
    <source>
        <dbReference type="ARBA" id="ARBA00022630"/>
    </source>
</evidence>
<dbReference type="PANTHER" id="PTHR43567">
    <property type="entry name" value="FLAVOREDOXIN-RELATED-RELATED"/>
    <property type="match status" value="1"/>
</dbReference>
<dbReference type="Gene3D" id="2.30.110.10">
    <property type="entry name" value="Electron Transport, Fmn-binding Protein, Chain A"/>
    <property type="match status" value="1"/>
</dbReference>
<organism evidence="5 6">
    <name type="scientific">Didymosphaeria variabile</name>
    <dbReference type="NCBI Taxonomy" id="1932322"/>
    <lineage>
        <taxon>Eukaryota</taxon>
        <taxon>Fungi</taxon>
        <taxon>Dikarya</taxon>
        <taxon>Ascomycota</taxon>
        <taxon>Pezizomycotina</taxon>
        <taxon>Dothideomycetes</taxon>
        <taxon>Pleosporomycetidae</taxon>
        <taxon>Pleosporales</taxon>
        <taxon>Massarineae</taxon>
        <taxon>Didymosphaeriaceae</taxon>
        <taxon>Didymosphaeria</taxon>
    </lineage>
</organism>
<evidence type="ECO:0000313" key="5">
    <source>
        <dbReference type="EMBL" id="KAJ4351442.1"/>
    </source>
</evidence>
<protein>
    <recommendedName>
        <fullName evidence="4">Flavin reductase like domain-containing protein</fullName>
    </recommendedName>
</protein>
<proteinExistence type="inferred from homology"/>
<sequence>MESVVIYDSMFAYKNRPSSAPSQLTTQYSQPFTLLHYPYIIQYPLQPIEMPHTPISPAILYFGTPVAILSSENEDGTSNLAPMSSVWWLGHRCMLGLDASSKTPQNILRTKECVINLPSSDMVDHVNALALTTGSDPVSASKQERNYEFVKDKWTRANLTPLPSSLIQPHRILECPVQMECELTMTHPMLQDLFGTSGPLYALEMRVVKIWVRDELRMDWYDNRIDPDKWQPMIMSFQELYGLEGRKLGLSKLGGVREEKYRGLAEVDDVKTAEKFGADALA</sequence>
<comment type="cofactor">
    <cofactor evidence="1">
        <name>FMN</name>
        <dbReference type="ChEBI" id="CHEBI:58210"/>
    </cofactor>
</comment>
<dbReference type="GO" id="GO:0010181">
    <property type="term" value="F:FMN binding"/>
    <property type="evidence" value="ECO:0007669"/>
    <property type="project" value="InterPro"/>
</dbReference>
<evidence type="ECO:0000313" key="6">
    <source>
        <dbReference type="Proteomes" id="UP001140513"/>
    </source>
</evidence>
<dbReference type="InterPro" id="IPR052174">
    <property type="entry name" value="Flavoredoxin"/>
</dbReference>
<dbReference type="PANTHER" id="PTHR43567:SF1">
    <property type="entry name" value="FLAVOREDOXIN"/>
    <property type="match status" value="1"/>
</dbReference>
<keyword evidence="6" id="KW-1185">Reference proteome</keyword>
<comment type="similarity">
    <text evidence="3">Belongs to the flavoredoxin family.</text>
</comment>